<evidence type="ECO:0000313" key="3">
    <source>
        <dbReference type="Proteomes" id="UP000678228"/>
    </source>
</evidence>
<accession>A0A940WWP9</accession>
<gene>
    <name evidence="2" type="primary">prpE</name>
    <name evidence="2" type="ORF">J7W16_00075</name>
</gene>
<dbReference type="InterPro" id="IPR006186">
    <property type="entry name" value="Ser/Thr-sp_prot-phosphatase"/>
</dbReference>
<organism evidence="2 3">
    <name type="scientific">Halalkalibacter suaedae</name>
    <dbReference type="NCBI Taxonomy" id="2822140"/>
    <lineage>
        <taxon>Bacteria</taxon>
        <taxon>Bacillati</taxon>
        <taxon>Bacillota</taxon>
        <taxon>Bacilli</taxon>
        <taxon>Bacillales</taxon>
        <taxon>Bacillaceae</taxon>
        <taxon>Halalkalibacter</taxon>
    </lineage>
</organism>
<dbReference type="InterPro" id="IPR004843">
    <property type="entry name" value="Calcineurin-like_PHP"/>
</dbReference>
<dbReference type="PRINTS" id="PR00114">
    <property type="entry name" value="STPHPHTASE"/>
</dbReference>
<evidence type="ECO:0000259" key="1">
    <source>
        <dbReference type="Pfam" id="PF00149"/>
    </source>
</evidence>
<dbReference type="EMBL" id="JAGKSQ010000001">
    <property type="protein sequence ID" value="MBP3949506.1"/>
    <property type="molecule type" value="Genomic_DNA"/>
</dbReference>
<name>A0A940WWP9_9BACI</name>
<dbReference type="CDD" id="cd07423">
    <property type="entry name" value="MPP_Prp_like"/>
    <property type="match status" value="1"/>
</dbReference>
<evidence type="ECO:0000313" key="2">
    <source>
        <dbReference type="EMBL" id="MBP3949506.1"/>
    </source>
</evidence>
<dbReference type="PANTHER" id="PTHR42850">
    <property type="entry name" value="METALLOPHOSPHOESTERASE"/>
    <property type="match status" value="1"/>
</dbReference>
<dbReference type="NCBIfam" id="NF010148">
    <property type="entry name" value="PRK13625.1"/>
    <property type="match status" value="1"/>
</dbReference>
<dbReference type="GO" id="GO:0016791">
    <property type="term" value="F:phosphatase activity"/>
    <property type="evidence" value="ECO:0007669"/>
    <property type="project" value="TreeGrafter"/>
</dbReference>
<dbReference type="RefSeq" id="WP_210594894.1">
    <property type="nucleotide sequence ID" value="NZ_JAGKSQ010000001.1"/>
</dbReference>
<dbReference type="GO" id="GO:0005737">
    <property type="term" value="C:cytoplasm"/>
    <property type="evidence" value="ECO:0007669"/>
    <property type="project" value="TreeGrafter"/>
</dbReference>
<comment type="caution">
    <text evidence="2">The sequence shown here is derived from an EMBL/GenBank/DDBJ whole genome shotgun (WGS) entry which is preliminary data.</text>
</comment>
<proteinExistence type="predicted"/>
<dbReference type="Pfam" id="PF00149">
    <property type="entry name" value="Metallophos"/>
    <property type="match status" value="1"/>
</dbReference>
<feature type="domain" description="Calcineurin-like phosphoesterase" evidence="1">
    <location>
        <begin position="1"/>
        <end position="196"/>
    </location>
</feature>
<protein>
    <submittedName>
        <fullName evidence="2">Bis(5'-nucleosyl)-tetraphosphatase PrpE</fullName>
    </submittedName>
</protein>
<dbReference type="AlphaFoldDB" id="A0A940WWP9"/>
<sequence length="246" mass="28261">MKIDIIGDIHGCYEELLLLLEKLGYQKNNHFVHRDEQDRKLAFVGDLTDRGPNSVAVIQLVSQLVEAGQAYYVPGNHCDKLYRYFQGRKVQITHGLETTVAELKELSKKEYNRIREQFLTLVDKSPLYQVLDNRQLVIAHAGIRSEDIGTVNKRVKTFVLYGDITGENNPDGTPIRRDWAQKHEGKEWIVYGHTPVRKPRFINRSVNIDTGCIFGGALSAFRYPEITTIHVDSLQPFVQEKFKSFD</sequence>
<keyword evidence="3" id="KW-1185">Reference proteome</keyword>
<dbReference type="InterPro" id="IPR050126">
    <property type="entry name" value="Ap4A_hydrolase"/>
</dbReference>
<dbReference type="InterPro" id="IPR029052">
    <property type="entry name" value="Metallo-depent_PP-like"/>
</dbReference>
<reference evidence="2" key="1">
    <citation type="submission" date="2021-03" db="EMBL/GenBank/DDBJ databases">
        <title>Bacillus suaedae sp. nov., isolated from Suaeda aralocaspica.</title>
        <authorList>
            <person name="Lei R.F.R."/>
        </authorList>
    </citation>
    <scope>NUCLEOTIDE SEQUENCE</scope>
    <source>
        <strain evidence="2">YZJH907-2</strain>
    </source>
</reference>
<dbReference type="InterPro" id="IPR041780">
    <property type="entry name" value="MPP_PrpE-like"/>
</dbReference>
<dbReference type="PANTHER" id="PTHR42850:SF7">
    <property type="entry name" value="BIS(5'-NUCLEOSYL)-TETRAPHOSPHATASE PRPE [ASYMMETRICAL]"/>
    <property type="match status" value="1"/>
</dbReference>
<dbReference type="Gene3D" id="3.60.21.10">
    <property type="match status" value="1"/>
</dbReference>
<dbReference type="Proteomes" id="UP000678228">
    <property type="component" value="Unassembled WGS sequence"/>
</dbReference>
<dbReference type="SUPFAM" id="SSF56300">
    <property type="entry name" value="Metallo-dependent phosphatases"/>
    <property type="match status" value="1"/>
</dbReference>